<dbReference type="AlphaFoldDB" id="A0A854C3E0"/>
<name>A0A854C3E0_9BACT</name>
<evidence type="ECO:0000313" key="3">
    <source>
        <dbReference type="Proteomes" id="UP000186685"/>
    </source>
</evidence>
<evidence type="ECO:0000313" key="2">
    <source>
        <dbReference type="EMBL" id="OKZ11944.1"/>
    </source>
</evidence>
<organism evidence="2 3">
    <name type="scientific">Phocaeicola plebeius</name>
    <dbReference type="NCBI Taxonomy" id="310297"/>
    <lineage>
        <taxon>Bacteria</taxon>
        <taxon>Pseudomonadati</taxon>
        <taxon>Bacteroidota</taxon>
        <taxon>Bacteroidia</taxon>
        <taxon>Bacteroidales</taxon>
        <taxon>Bacteroidaceae</taxon>
        <taxon>Phocaeicola</taxon>
    </lineage>
</organism>
<comment type="caution">
    <text evidence="2">The sequence shown here is derived from an EMBL/GenBank/DDBJ whole genome shotgun (WGS) entry which is preliminary data.</text>
</comment>
<dbReference type="EMBL" id="MNQR01000010">
    <property type="protein sequence ID" value="OKZ11944.1"/>
    <property type="molecule type" value="Genomic_DNA"/>
</dbReference>
<feature type="compositionally biased region" description="Polar residues" evidence="1">
    <location>
        <begin position="81"/>
        <end position="90"/>
    </location>
</feature>
<proteinExistence type="predicted"/>
<sequence length="106" mass="12938">MIILHKYILKPINNTAKIYISSNKQHNITKNRIQKSKRYSKTEYQFIFNTQNKNNMKYTYTNRREIVRIQGEIIKNKQKIRQTQNKQNDQQTRKYIKESSNQNLTK</sequence>
<accession>A0A854C3E0</accession>
<gene>
    <name evidence="2" type="ORF">BHV76_02835</name>
</gene>
<feature type="region of interest" description="Disordered" evidence="1">
    <location>
        <begin position="78"/>
        <end position="106"/>
    </location>
</feature>
<protein>
    <submittedName>
        <fullName evidence="2">Uncharacterized protein</fullName>
    </submittedName>
</protein>
<dbReference type="Proteomes" id="UP000186685">
    <property type="component" value="Unassembled WGS sequence"/>
</dbReference>
<reference evidence="2 3" key="1">
    <citation type="journal article" date="2016" name="Nat. Biotechnol.">
        <title>Measurement of bacterial replication rates in microbial communities.</title>
        <authorList>
            <person name="Brown C.T."/>
            <person name="Olm M.R."/>
            <person name="Thomas B.C."/>
            <person name="Banfield J.F."/>
        </authorList>
    </citation>
    <scope>NUCLEOTIDE SEQUENCE [LARGE SCALE GENOMIC DNA]</scope>
    <source>
        <strain evidence="2">45_130</strain>
    </source>
</reference>
<evidence type="ECO:0000256" key="1">
    <source>
        <dbReference type="SAM" id="MobiDB-lite"/>
    </source>
</evidence>